<dbReference type="GO" id="GO:0006508">
    <property type="term" value="P:proteolysis"/>
    <property type="evidence" value="ECO:0007669"/>
    <property type="project" value="InterPro"/>
</dbReference>
<accession>A0A316WE93</accession>
<proteinExistence type="predicted"/>
<evidence type="ECO:0000313" key="2">
    <source>
        <dbReference type="EMBL" id="PWN59755.1"/>
    </source>
</evidence>
<sequence length="572" mass="66776">MKNVLIVFFVMAIHATIYGQKDNYTYFMKTWNFIKYYHPDVAGGKKDADSLFLETVGKMNEKTNENSIITLLSGNLNNKFSSTPVTDNPKDVFSVNQNFKWYQKNKNISPENRTLLNDIYHHRFIAEIEKKDKIADSKTNEFKKDENLPFAYRLLALAKLQGVIDYLYPHKYLMDKNAESYFSDLVDQTVRCTSRKDFEIILAKVVSKMEDTHSFRFYDQLNYKNAIFHRLYFPPFDYVIMNDHILITHILLPEICSKANIHVGDRITKVNGKSIREIIKEKRELFSTSNPETFLYLISDFQKNLIWPDDLARKNLEVQSKDNKTHLADTEFVNFSDKQQLAIVTEYIQNKVRLQQQYKIEHKDIAYFKIHDVFAFINNIPDDKLDEHMDSIFKEASSKKAMVFDMRGYPDWGGFVFHSVYKYFSPVENRFGKYYKPNPKNIGTYIPISYEGGGTYYPDFKNKTIHPYKGKVFIIVNPETLSMSEWNTMNLQNIFPQAQTIGQRTAGADGDIKTIKLPGGYDLEFTGNGIFYYDGSQTQKVGVRINEYINYSDDDIIQKRDLELGRVLKGLD</sequence>
<dbReference type="Gene3D" id="3.90.226.10">
    <property type="entry name" value="2-enoyl-CoA Hydratase, Chain A, domain 1"/>
    <property type="match status" value="1"/>
</dbReference>
<organism evidence="2 3">
    <name type="scientific">Chryseobacterium viscerum</name>
    <dbReference type="NCBI Taxonomy" id="1037377"/>
    <lineage>
        <taxon>Bacteria</taxon>
        <taxon>Pseudomonadati</taxon>
        <taxon>Bacteroidota</taxon>
        <taxon>Flavobacteriia</taxon>
        <taxon>Flavobacteriales</taxon>
        <taxon>Weeksellaceae</taxon>
        <taxon>Chryseobacterium group</taxon>
        <taxon>Chryseobacterium</taxon>
    </lineage>
</organism>
<dbReference type="RefSeq" id="WP_103234791.1">
    <property type="nucleotide sequence ID" value="NZ_PPEG02000007.1"/>
</dbReference>
<protein>
    <recommendedName>
        <fullName evidence="1">Tail specific protease domain-containing protein</fullName>
    </recommendedName>
</protein>
<reference evidence="2 3" key="1">
    <citation type="submission" date="2018-04" db="EMBL/GenBank/DDBJ databases">
        <title>Chryseobacterium oncorhynchi 701B-08T from rainbow trout, and Chryseobacterium viscerum 687B-08T from diseased fish.</title>
        <authorList>
            <person name="Jeong J.-J."/>
            <person name="Lee Y.J."/>
            <person name="Pathiraja D."/>
            <person name="Park B."/>
            <person name="Choi I.-G."/>
            <person name="Kim K.D."/>
        </authorList>
    </citation>
    <scope>NUCLEOTIDE SEQUENCE [LARGE SCALE GENOMIC DNA]</scope>
    <source>
        <strain evidence="2 3">687B-08</strain>
    </source>
</reference>
<dbReference type="SUPFAM" id="SSF52096">
    <property type="entry name" value="ClpP/crotonase"/>
    <property type="match status" value="1"/>
</dbReference>
<dbReference type="GO" id="GO:0008236">
    <property type="term" value="F:serine-type peptidase activity"/>
    <property type="evidence" value="ECO:0007669"/>
    <property type="project" value="InterPro"/>
</dbReference>
<feature type="domain" description="Tail specific protease" evidence="1">
    <location>
        <begin position="365"/>
        <end position="544"/>
    </location>
</feature>
<dbReference type="Proteomes" id="UP000236413">
    <property type="component" value="Unassembled WGS sequence"/>
</dbReference>
<comment type="caution">
    <text evidence="2">The sequence shown here is derived from an EMBL/GenBank/DDBJ whole genome shotgun (WGS) entry which is preliminary data.</text>
</comment>
<evidence type="ECO:0000313" key="3">
    <source>
        <dbReference type="Proteomes" id="UP000236413"/>
    </source>
</evidence>
<dbReference type="InterPro" id="IPR036034">
    <property type="entry name" value="PDZ_sf"/>
</dbReference>
<dbReference type="InterPro" id="IPR029045">
    <property type="entry name" value="ClpP/crotonase-like_dom_sf"/>
</dbReference>
<gene>
    <name evidence="2" type="ORF">C1634_017165</name>
</gene>
<name>A0A316WE93_9FLAO</name>
<dbReference type="InterPro" id="IPR005151">
    <property type="entry name" value="Tail-specific_protease"/>
</dbReference>
<dbReference type="SUPFAM" id="SSF50156">
    <property type="entry name" value="PDZ domain-like"/>
    <property type="match status" value="1"/>
</dbReference>
<evidence type="ECO:0000259" key="1">
    <source>
        <dbReference type="Pfam" id="PF03572"/>
    </source>
</evidence>
<dbReference type="AlphaFoldDB" id="A0A316WE93"/>
<dbReference type="Pfam" id="PF03572">
    <property type="entry name" value="Peptidase_S41"/>
    <property type="match status" value="1"/>
</dbReference>
<dbReference type="EMBL" id="PPEG02000007">
    <property type="protein sequence ID" value="PWN59755.1"/>
    <property type="molecule type" value="Genomic_DNA"/>
</dbReference>